<protein>
    <submittedName>
        <fullName evidence="1">Uncharacterized protein</fullName>
    </submittedName>
</protein>
<organism evidence="1">
    <name type="scientific">uncultured Caudovirales phage</name>
    <dbReference type="NCBI Taxonomy" id="2100421"/>
    <lineage>
        <taxon>Viruses</taxon>
        <taxon>Duplodnaviria</taxon>
        <taxon>Heunggongvirae</taxon>
        <taxon>Uroviricota</taxon>
        <taxon>Caudoviricetes</taxon>
        <taxon>Peduoviridae</taxon>
        <taxon>Maltschvirus</taxon>
        <taxon>Maltschvirus maltsch</taxon>
    </lineage>
</organism>
<dbReference type="EMBL" id="LR797824">
    <property type="protein sequence ID" value="CAB4241907.1"/>
    <property type="molecule type" value="Genomic_DNA"/>
</dbReference>
<sequence length="207" mass="23295">MNLSVIHTYAEDFKNHESAYDSFLNQISTSDSPALINMGYEPPAGLAYLATNNVRWTKNNGEIAFLHNDTTGSIVGVSGVEHSTLTDKLGSGGNRCWVLPDYRTHNEVTRFLLSANLQWCESQDKLGMLLTFNDYNKWIYTAIAKLSSGKGAAFGNVWSDWWNDCVVLPRKISLFNTPQWAVIKPLTYKTEILRLVEELDNEHGMAE</sequence>
<proteinExistence type="predicted"/>
<accession>A0A6J5TD97</accession>
<name>A0A6J5TD97_9CAUD</name>
<gene>
    <name evidence="1" type="ORF">UFOVP71_445</name>
</gene>
<evidence type="ECO:0000313" key="1">
    <source>
        <dbReference type="EMBL" id="CAB4241907.1"/>
    </source>
</evidence>
<reference evidence="1" key="1">
    <citation type="submission" date="2020-05" db="EMBL/GenBank/DDBJ databases">
        <authorList>
            <person name="Chiriac C."/>
            <person name="Salcher M."/>
            <person name="Ghai R."/>
            <person name="Kavagutti S V."/>
        </authorList>
    </citation>
    <scope>NUCLEOTIDE SEQUENCE</scope>
</reference>